<proteinExistence type="predicted"/>
<evidence type="ECO:0000259" key="1">
    <source>
        <dbReference type="Pfam" id="PF08818"/>
    </source>
</evidence>
<dbReference type="STRING" id="369401.SAMN05428642_102916"/>
<dbReference type="Pfam" id="PF08818">
    <property type="entry name" value="DUF1801"/>
    <property type="match status" value="1"/>
</dbReference>
<dbReference type="SUPFAM" id="SSF159888">
    <property type="entry name" value="YdhG-like"/>
    <property type="match status" value="1"/>
</dbReference>
<dbReference type="RefSeq" id="WP_072402115.1">
    <property type="nucleotide sequence ID" value="NZ_FPKV01000002.1"/>
</dbReference>
<dbReference type="OrthoDB" id="328972at2"/>
<gene>
    <name evidence="2" type="ORF">SAMN05428642_102916</name>
</gene>
<protein>
    <recommendedName>
        <fullName evidence="1">YdhG-like domain-containing protein</fullName>
    </recommendedName>
</protein>
<dbReference type="Proteomes" id="UP000182544">
    <property type="component" value="Unassembled WGS sequence"/>
</dbReference>
<organism evidence="2 3">
    <name type="scientific">Flaviramulus basaltis</name>
    <dbReference type="NCBI Taxonomy" id="369401"/>
    <lineage>
        <taxon>Bacteria</taxon>
        <taxon>Pseudomonadati</taxon>
        <taxon>Bacteroidota</taxon>
        <taxon>Flavobacteriia</taxon>
        <taxon>Flavobacteriales</taxon>
        <taxon>Flavobacteriaceae</taxon>
        <taxon>Flaviramulus</taxon>
    </lineage>
</organism>
<feature type="domain" description="YdhG-like" evidence="1">
    <location>
        <begin position="21"/>
        <end position="125"/>
    </location>
</feature>
<sequence>MELVSNPKVADIFNNYPKTVKEQMLQLRALVLKTASKIDGLEKLEEPLKWGEPSYITKNGSTLRMDWKAKIPNQFAMHFQCSSKLVSTFKIIYKSTFKFEGNRAIFFKLENEIPEDELINCISLALTYHKVKHLPLLGT</sequence>
<name>A0A1K2IJT7_9FLAO</name>
<accession>A0A1K2IJT7</accession>
<dbReference type="EMBL" id="FPKV01000002">
    <property type="protein sequence ID" value="SFZ92717.1"/>
    <property type="molecule type" value="Genomic_DNA"/>
</dbReference>
<keyword evidence="3" id="KW-1185">Reference proteome</keyword>
<evidence type="ECO:0000313" key="3">
    <source>
        <dbReference type="Proteomes" id="UP000182544"/>
    </source>
</evidence>
<reference evidence="2 3" key="1">
    <citation type="submission" date="2016-10" db="EMBL/GenBank/DDBJ databases">
        <authorList>
            <person name="de Groot N.N."/>
        </authorList>
    </citation>
    <scope>NUCLEOTIDE SEQUENCE [LARGE SCALE GENOMIC DNA]</scope>
    <source>
        <strain evidence="2 3">DSM 18180</strain>
    </source>
</reference>
<dbReference type="AlphaFoldDB" id="A0A1K2IJT7"/>
<dbReference type="InterPro" id="IPR014922">
    <property type="entry name" value="YdhG-like"/>
</dbReference>
<evidence type="ECO:0000313" key="2">
    <source>
        <dbReference type="EMBL" id="SFZ92717.1"/>
    </source>
</evidence>